<accession>A0A9Q3PB34</accession>
<dbReference type="Proteomes" id="UP000765509">
    <property type="component" value="Unassembled WGS sequence"/>
</dbReference>
<feature type="compositionally biased region" description="Polar residues" evidence="1">
    <location>
        <begin position="27"/>
        <end position="53"/>
    </location>
</feature>
<evidence type="ECO:0000313" key="2">
    <source>
        <dbReference type="EMBL" id="MBW0554332.1"/>
    </source>
</evidence>
<evidence type="ECO:0000256" key="1">
    <source>
        <dbReference type="SAM" id="MobiDB-lite"/>
    </source>
</evidence>
<comment type="caution">
    <text evidence="2">The sequence shown here is derived from an EMBL/GenBank/DDBJ whole genome shotgun (WGS) entry which is preliminary data.</text>
</comment>
<keyword evidence="3" id="KW-1185">Reference proteome</keyword>
<evidence type="ECO:0000313" key="3">
    <source>
        <dbReference type="Proteomes" id="UP000765509"/>
    </source>
</evidence>
<reference evidence="2" key="1">
    <citation type="submission" date="2021-03" db="EMBL/GenBank/DDBJ databases">
        <title>Draft genome sequence of rust myrtle Austropuccinia psidii MF-1, a brazilian biotype.</title>
        <authorList>
            <person name="Quecine M.C."/>
            <person name="Pachon D.M.R."/>
            <person name="Bonatelli M.L."/>
            <person name="Correr F.H."/>
            <person name="Franceschini L.M."/>
            <person name="Leite T.F."/>
            <person name="Margarido G.R.A."/>
            <person name="Almeida C.A."/>
            <person name="Ferrarezi J.A."/>
            <person name="Labate C.A."/>
        </authorList>
    </citation>
    <scope>NUCLEOTIDE SEQUENCE</scope>
    <source>
        <strain evidence="2">MF-1</strain>
    </source>
</reference>
<organism evidence="2 3">
    <name type="scientific">Austropuccinia psidii MF-1</name>
    <dbReference type="NCBI Taxonomy" id="1389203"/>
    <lineage>
        <taxon>Eukaryota</taxon>
        <taxon>Fungi</taxon>
        <taxon>Dikarya</taxon>
        <taxon>Basidiomycota</taxon>
        <taxon>Pucciniomycotina</taxon>
        <taxon>Pucciniomycetes</taxon>
        <taxon>Pucciniales</taxon>
        <taxon>Sphaerophragmiaceae</taxon>
        <taxon>Austropuccinia</taxon>
    </lineage>
</organism>
<sequence length="97" mass="10982">MRTKAQSKIEEPLIQPRCTKNSKEKPNSNLILVDNNPSTSKVIQTSNEEPSTSQKKKKLPQSGLFNPITQITLKKKSAIISHFLYPHGRNARLMLKL</sequence>
<dbReference type="AlphaFoldDB" id="A0A9Q3PB34"/>
<proteinExistence type="predicted"/>
<feature type="region of interest" description="Disordered" evidence="1">
    <location>
        <begin position="1"/>
        <end position="63"/>
    </location>
</feature>
<protein>
    <submittedName>
        <fullName evidence="2">Uncharacterized protein</fullName>
    </submittedName>
</protein>
<name>A0A9Q3PB34_9BASI</name>
<dbReference type="EMBL" id="AVOT02060989">
    <property type="protein sequence ID" value="MBW0554332.1"/>
    <property type="molecule type" value="Genomic_DNA"/>
</dbReference>
<gene>
    <name evidence="2" type="ORF">O181_094047</name>
</gene>